<protein>
    <submittedName>
        <fullName evidence="1">Uncharacterized protein</fullName>
    </submittedName>
</protein>
<dbReference type="Proteomes" id="UP001266305">
    <property type="component" value="Unassembled WGS sequence"/>
</dbReference>
<comment type="caution">
    <text evidence="1">The sequence shown here is derived from an EMBL/GenBank/DDBJ whole genome shotgun (WGS) entry which is preliminary data.</text>
</comment>
<evidence type="ECO:0000313" key="1">
    <source>
        <dbReference type="EMBL" id="KAK2091531.1"/>
    </source>
</evidence>
<gene>
    <name evidence="1" type="ORF">P7K49_030815</name>
</gene>
<keyword evidence="2" id="KW-1185">Reference proteome</keyword>
<proteinExistence type="predicted"/>
<sequence>MSPEGTVPSFKPQLLHSQLGYSDFTVPTIWLTDSQMNDADNSRGQFPDGALLTFSISSCLRAEKKTLFGCVYRLDFGIGIDVGSRLIHEIPRASQRVHCEACSDGSQVGEVWEAQAQSLLRFYHHRRSRGRERRRWEARGHHLWESVMPECKVTCAEKLRVRLHLTHARHGNRSPRTISLISHKTALKAASAQVRLTFQLATYYSEPASQQQDETLNHFPQGFRVPVLNWPQTQP</sequence>
<reference evidence="1 2" key="1">
    <citation type="submission" date="2023-05" db="EMBL/GenBank/DDBJ databases">
        <title>B98-5 Cell Line De Novo Hybrid Assembly: An Optical Mapping Approach.</title>
        <authorList>
            <person name="Kananen K."/>
            <person name="Auerbach J.A."/>
            <person name="Kautto E."/>
            <person name="Blachly J.S."/>
        </authorList>
    </citation>
    <scope>NUCLEOTIDE SEQUENCE [LARGE SCALE GENOMIC DNA]</scope>
    <source>
        <strain evidence="1">B95-8</strain>
        <tissue evidence="1">Cell line</tissue>
    </source>
</reference>
<evidence type="ECO:0000313" key="2">
    <source>
        <dbReference type="Proteomes" id="UP001266305"/>
    </source>
</evidence>
<accession>A0ABQ9U391</accession>
<dbReference type="EMBL" id="JASSZA010000016">
    <property type="protein sequence ID" value="KAK2091531.1"/>
    <property type="molecule type" value="Genomic_DNA"/>
</dbReference>
<organism evidence="1 2">
    <name type="scientific">Saguinus oedipus</name>
    <name type="common">Cotton-top tamarin</name>
    <name type="synonym">Oedipomidas oedipus</name>
    <dbReference type="NCBI Taxonomy" id="9490"/>
    <lineage>
        <taxon>Eukaryota</taxon>
        <taxon>Metazoa</taxon>
        <taxon>Chordata</taxon>
        <taxon>Craniata</taxon>
        <taxon>Vertebrata</taxon>
        <taxon>Euteleostomi</taxon>
        <taxon>Mammalia</taxon>
        <taxon>Eutheria</taxon>
        <taxon>Euarchontoglires</taxon>
        <taxon>Primates</taxon>
        <taxon>Haplorrhini</taxon>
        <taxon>Platyrrhini</taxon>
        <taxon>Cebidae</taxon>
        <taxon>Callitrichinae</taxon>
        <taxon>Saguinus</taxon>
    </lineage>
</organism>
<name>A0ABQ9U391_SAGOE</name>